<comment type="caution">
    <text evidence="3">The sequence shown here is derived from an EMBL/GenBank/DDBJ whole genome shotgun (WGS) entry which is preliminary data.</text>
</comment>
<feature type="region of interest" description="Disordered" evidence="1">
    <location>
        <begin position="36"/>
        <end position="67"/>
    </location>
</feature>
<dbReference type="SUPFAM" id="SSF46565">
    <property type="entry name" value="Chaperone J-domain"/>
    <property type="match status" value="1"/>
</dbReference>
<dbReference type="Proteomes" id="UP000321412">
    <property type="component" value="Unassembled WGS sequence"/>
</dbReference>
<dbReference type="InterPro" id="IPR001623">
    <property type="entry name" value="DnaJ_domain"/>
</dbReference>
<feature type="domain" description="J" evidence="2">
    <location>
        <begin position="72"/>
        <end position="137"/>
    </location>
</feature>
<proteinExistence type="predicted"/>
<dbReference type="SMART" id="SM00271">
    <property type="entry name" value="DnaJ"/>
    <property type="match status" value="1"/>
</dbReference>
<evidence type="ECO:0000256" key="1">
    <source>
        <dbReference type="SAM" id="MobiDB-lite"/>
    </source>
</evidence>
<reference evidence="3 4" key="1">
    <citation type="submission" date="2019-08" db="EMBL/GenBank/DDBJ databases">
        <title>Bradymonadales sp. TMQ4.</title>
        <authorList>
            <person name="Liang Q."/>
        </authorList>
    </citation>
    <scope>NUCLEOTIDE SEQUENCE [LARGE SCALE GENOMIC DNA]</scope>
    <source>
        <strain evidence="3 4">TMQ4</strain>
    </source>
</reference>
<protein>
    <submittedName>
        <fullName evidence="3">J domain-containing protein</fullName>
    </submittedName>
</protein>
<sequence>MSELKDRLMRTVRANLNHLLDNVQKFEERGGLRSIINPESADEGWEEIGQNPRPASANAAPPATQGPKTLRDYYANLEVPYGSDLPTVKAAYRNMMRRYHPDNFANDPEMEKVATNLSQELAVAYQAIERYLRTGSY</sequence>
<keyword evidence="4" id="KW-1185">Reference proteome</keyword>
<evidence type="ECO:0000313" key="4">
    <source>
        <dbReference type="Proteomes" id="UP000321412"/>
    </source>
</evidence>
<dbReference type="Gene3D" id="1.10.287.110">
    <property type="entry name" value="DnaJ domain"/>
    <property type="match status" value="1"/>
</dbReference>
<name>A0A5C6XA65_9DELT</name>
<accession>A0A5C6XA65</accession>
<dbReference type="CDD" id="cd06257">
    <property type="entry name" value="DnaJ"/>
    <property type="match status" value="1"/>
</dbReference>
<organism evidence="3 4">
    <name type="scientific">Lujinxingia vulgaris</name>
    <dbReference type="NCBI Taxonomy" id="2600176"/>
    <lineage>
        <taxon>Bacteria</taxon>
        <taxon>Deltaproteobacteria</taxon>
        <taxon>Bradymonadales</taxon>
        <taxon>Lujinxingiaceae</taxon>
        <taxon>Lujinxingia</taxon>
    </lineage>
</organism>
<dbReference type="RefSeq" id="WP_146982735.1">
    <property type="nucleotide sequence ID" value="NZ_VOSM01000011.1"/>
</dbReference>
<dbReference type="AlphaFoldDB" id="A0A5C6XA65"/>
<evidence type="ECO:0000313" key="3">
    <source>
        <dbReference type="EMBL" id="TXD34928.1"/>
    </source>
</evidence>
<gene>
    <name evidence="3" type="ORF">FRC98_17555</name>
</gene>
<evidence type="ECO:0000259" key="2">
    <source>
        <dbReference type="PROSITE" id="PS50076"/>
    </source>
</evidence>
<dbReference type="OrthoDB" id="9779622at2"/>
<dbReference type="PROSITE" id="PS50076">
    <property type="entry name" value="DNAJ_2"/>
    <property type="match status" value="1"/>
</dbReference>
<dbReference type="InterPro" id="IPR036869">
    <property type="entry name" value="J_dom_sf"/>
</dbReference>
<dbReference type="EMBL" id="VOSM01000011">
    <property type="protein sequence ID" value="TXD34928.1"/>
    <property type="molecule type" value="Genomic_DNA"/>
</dbReference>
<feature type="compositionally biased region" description="Low complexity" evidence="1">
    <location>
        <begin position="51"/>
        <end position="63"/>
    </location>
</feature>
<dbReference type="Pfam" id="PF00226">
    <property type="entry name" value="DnaJ"/>
    <property type="match status" value="1"/>
</dbReference>